<organism evidence="9 10">
    <name type="scientific">Chlorella vulgaris</name>
    <name type="common">Green alga</name>
    <dbReference type="NCBI Taxonomy" id="3077"/>
    <lineage>
        <taxon>Eukaryota</taxon>
        <taxon>Viridiplantae</taxon>
        <taxon>Chlorophyta</taxon>
        <taxon>core chlorophytes</taxon>
        <taxon>Trebouxiophyceae</taxon>
        <taxon>Chlorellales</taxon>
        <taxon>Chlorellaceae</taxon>
        <taxon>Chlorella clade</taxon>
        <taxon>Chlorella</taxon>
    </lineage>
</organism>
<dbReference type="Pfam" id="PF01171">
    <property type="entry name" value="ATP_bind_3"/>
    <property type="match status" value="1"/>
</dbReference>
<dbReference type="EMBL" id="SIDB01000014">
    <property type="protein sequence ID" value="KAI3423993.1"/>
    <property type="molecule type" value="Genomic_DNA"/>
</dbReference>
<feature type="domain" description="Cytoplasmic tRNA 2-thiolation protein 1 C-terminal" evidence="8">
    <location>
        <begin position="292"/>
        <end position="322"/>
    </location>
</feature>
<comment type="caution">
    <text evidence="9">The sequence shown here is derived from an EMBL/GenBank/DDBJ whole genome shotgun (WGS) entry which is preliminary data.</text>
</comment>
<dbReference type="Gene3D" id="3.40.50.620">
    <property type="entry name" value="HUPs"/>
    <property type="match status" value="1"/>
</dbReference>
<dbReference type="InterPro" id="IPR011063">
    <property type="entry name" value="TilS/TtcA_N"/>
</dbReference>
<comment type="function">
    <text evidence="6">Plays a central role in 2-thiolation of mcm(5)S(2)U at tRNA wobble positions of tRNA(Lys), tRNA(Glu) and tRNA(Gln). Directly binds tRNAs and probably acts by catalyzing adenylation of tRNAs, an intermediate required for 2-thiolation. It is unclear whether it acts as a sulfurtransferase that transfers sulfur from thiocarboxylated URM1 onto the uridine of tRNAs at wobble position.</text>
</comment>
<feature type="domain" description="tRNA(Ile)-lysidine/2-thiocytidine synthase N-terminal" evidence="7">
    <location>
        <begin position="53"/>
        <end position="229"/>
    </location>
</feature>
<dbReference type="GO" id="GO:0005739">
    <property type="term" value="C:mitochondrion"/>
    <property type="evidence" value="ECO:0007669"/>
    <property type="project" value="TreeGrafter"/>
</dbReference>
<dbReference type="Pfam" id="PF16503">
    <property type="entry name" value="zn-ribbon_14"/>
    <property type="match status" value="1"/>
</dbReference>
<evidence type="ECO:0000256" key="4">
    <source>
        <dbReference type="ARBA" id="ARBA00022694"/>
    </source>
</evidence>
<evidence type="ECO:0000259" key="7">
    <source>
        <dbReference type="Pfam" id="PF01171"/>
    </source>
</evidence>
<name>A0A9D4TF53_CHLVU</name>
<keyword evidence="4 6" id="KW-0819">tRNA processing</keyword>
<comment type="subcellular location">
    <subcellularLocation>
        <location evidence="6">Cytoplasm</location>
    </subcellularLocation>
</comment>
<evidence type="ECO:0000256" key="1">
    <source>
        <dbReference type="ARBA" id="ARBA00022490"/>
    </source>
</evidence>
<keyword evidence="3 6" id="KW-0808">Transferase</keyword>
<dbReference type="FunFam" id="3.40.50.620:FF:000054">
    <property type="entry name" value="Cytoplasmic tRNA 2-thiolation protein 1"/>
    <property type="match status" value="1"/>
</dbReference>
<dbReference type="PANTHER" id="PTHR11807">
    <property type="entry name" value="ATPASES OF THE PP SUPERFAMILY-RELATED"/>
    <property type="match status" value="1"/>
</dbReference>
<proteinExistence type="inferred from homology"/>
<evidence type="ECO:0000313" key="9">
    <source>
        <dbReference type="EMBL" id="KAI3423993.1"/>
    </source>
</evidence>
<keyword evidence="2 6" id="KW-0820">tRNA-binding</keyword>
<dbReference type="InterPro" id="IPR056369">
    <property type="entry name" value="CTU1-like_ATP-bd"/>
</dbReference>
<comment type="pathway">
    <text evidence="6">tRNA modification; 5-methoxycarbonylmethyl-2-thiouridine-tRNA biosynthesis.</text>
</comment>
<evidence type="ECO:0000256" key="2">
    <source>
        <dbReference type="ARBA" id="ARBA00022555"/>
    </source>
</evidence>
<dbReference type="GO" id="GO:0000049">
    <property type="term" value="F:tRNA binding"/>
    <property type="evidence" value="ECO:0007669"/>
    <property type="project" value="UniProtKB-UniRule"/>
</dbReference>
<evidence type="ECO:0000256" key="3">
    <source>
        <dbReference type="ARBA" id="ARBA00022679"/>
    </source>
</evidence>
<dbReference type="PANTHER" id="PTHR11807:SF12">
    <property type="entry name" value="CYTOPLASMIC TRNA 2-THIOLATION PROTEIN 1"/>
    <property type="match status" value="1"/>
</dbReference>
<keyword evidence="5 6" id="KW-0694">RNA-binding</keyword>
<evidence type="ECO:0000256" key="6">
    <source>
        <dbReference type="HAMAP-Rule" id="MF_03053"/>
    </source>
</evidence>
<dbReference type="EC" id="2.7.7.-" evidence="6"/>
<dbReference type="HAMAP" id="MF_03053">
    <property type="entry name" value="CTU1"/>
    <property type="match status" value="1"/>
</dbReference>
<gene>
    <name evidence="6" type="primary">NCS6</name>
    <name evidence="6" type="synonym">CTU1</name>
    <name evidence="9" type="ORF">D9Q98_009826</name>
</gene>
<dbReference type="InterPro" id="IPR000541">
    <property type="entry name" value="Ncs6/Tuc1/Ctu1"/>
</dbReference>
<dbReference type="CDD" id="cd01713">
    <property type="entry name" value="CTU1-like"/>
    <property type="match status" value="1"/>
</dbReference>
<accession>A0A9D4TF53</accession>
<dbReference type="Proteomes" id="UP001055712">
    <property type="component" value="Unassembled WGS sequence"/>
</dbReference>
<evidence type="ECO:0000313" key="10">
    <source>
        <dbReference type="Proteomes" id="UP001055712"/>
    </source>
</evidence>
<comment type="similarity">
    <text evidence="6">Belongs to the TtcA family. CTU1/NCS6/ATPBD3 subfamily.</text>
</comment>
<dbReference type="OrthoDB" id="198857at2759"/>
<sequence>MVKLCGHCGEQRAVLRRPKTFEQLCRECFYTALEAEVHETITAARLFRPGERVAVAASGGKDSTVLAHMLTTLNRRHGYGLDLFLLSIDEGISGYRDDSLETVKRNEAQYQIPLHVYSYKDLYGWTMDEIVSQIGTRSNCTFCGVFRRQALDRGAALVGADKIATGHNADDVAETVLLNIIRGDVPRLGRCANIITGEDSPLPRVKPFKYTYEKEIVMYAYFKRLDYFSTECIYAPFAARGFAREFVKDLEAARPRAIVDLIRSAEQFRVPGRSSSSSSSSGGKAVVLPQAGSCERCGYISSQPVCKACMLLEGLNKGLPRLGVTRTRKTHKTPAVGGPVAATAAQLAAAAAAAADLVAPQAAGGSGTTAAPQPEPGLQRCRISSRLQEQTGAASVQPCGTCTSPLQPAVCCGSGACGGNALGSLEAGGAPEADPPAADHSAALAGPGSGGSFAYLQNKGAIASHPSARHAAQ</sequence>
<evidence type="ECO:0000256" key="5">
    <source>
        <dbReference type="ARBA" id="ARBA00022884"/>
    </source>
</evidence>
<dbReference type="AlphaFoldDB" id="A0A9D4TF53"/>
<dbReference type="GO" id="GO:0002144">
    <property type="term" value="C:cytosolic tRNA wobble base thiouridylase complex"/>
    <property type="evidence" value="ECO:0007669"/>
    <property type="project" value="TreeGrafter"/>
</dbReference>
<protein>
    <recommendedName>
        <fullName evidence="6">Cytoplasmic tRNA 2-thiolation protein 1</fullName>
        <ecNumber evidence="6">2.7.7.-</ecNumber>
    </recommendedName>
    <alternativeName>
        <fullName evidence="6">Cytoplasmic tRNA adenylyltransferase 1</fullName>
    </alternativeName>
</protein>
<dbReference type="InterPro" id="IPR032442">
    <property type="entry name" value="CTU1_C"/>
</dbReference>
<keyword evidence="1 6" id="KW-0963">Cytoplasm</keyword>
<dbReference type="InterPro" id="IPR014729">
    <property type="entry name" value="Rossmann-like_a/b/a_fold"/>
</dbReference>
<evidence type="ECO:0000259" key="8">
    <source>
        <dbReference type="Pfam" id="PF16503"/>
    </source>
</evidence>
<dbReference type="GO" id="GO:0016779">
    <property type="term" value="F:nucleotidyltransferase activity"/>
    <property type="evidence" value="ECO:0007669"/>
    <property type="project" value="UniProtKB-UniRule"/>
</dbReference>
<reference evidence="9" key="1">
    <citation type="journal article" date="2019" name="Plant J.">
        <title>Chlorella vulgaris genome assembly and annotation reveals the molecular basis for metabolic acclimation to high light conditions.</title>
        <authorList>
            <person name="Cecchin M."/>
            <person name="Marcolungo L."/>
            <person name="Rossato M."/>
            <person name="Girolomoni L."/>
            <person name="Cosentino E."/>
            <person name="Cuine S."/>
            <person name="Li-Beisson Y."/>
            <person name="Delledonne M."/>
            <person name="Ballottari M."/>
        </authorList>
    </citation>
    <scope>NUCLEOTIDE SEQUENCE</scope>
    <source>
        <strain evidence="9">211/11P</strain>
    </source>
</reference>
<keyword evidence="10" id="KW-1185">Reference proteome</keyword>
<dbReference type="GO" id="GO:0032447">
    <property type="term" value="P:protein urmylation"/>
    <property type="evidence" value="ECO:0007669"/>
    <property type="project" value="UniProtKB-UniRule"/>
</dbReference>
<reference evidence="9" key="2">
    <citation type="submission" date="2020-11" db="EMBL/GenBank/DDBJ databases">
        <authorList>
            <person name="Cecchin M."/>
            <person name="Marcolungo L."/>
            <person name="Rossato M."/>
            <person name="Girolomoni L."/>
            <person name="Cosentino E."/>
            <person name="Cuine S."/>
            <person name="Li-Beisson Y."/>
            <person name="Delledonne M."/>
            <person name="Ballottari M."/>
        </authorList>
    </citation>
    <scope>NUCLEOTIDE SEQUENCE</scope>
    <source>
        <strain evidence="9">211/11P</strain>
        <tissue evidence="9">Whole cell</tissue>
    </source>
</reference>
<dbReference type="SUPFAM" id="SSF52402">
    <property type="entry name" value="Adenine nucleotide alpha hydrolases-like"/>
    <property type="match status" value="1"/>
</dbReference>
<dbReference type="GO" id="GO:0002143">
    <property type="term" value="P:tRNA wobble position uridine thiolation"/>
    <property type="evidence" value="ECO:0007669"/>
    <property type="project" value="TreeGrafter"/>
</dbReference>